<proteinExistence type="inferred from homology"/>
<dbReference type="PRINTS" id="PR00080">
    <property type="entry name" value="SDRFAMILY"/>
</dbReference>
<protein>
    <recommendedName>
        <fullName evidence="6">NAD(P)-binding protein</fullName>
    </recommendedName>
</protein>
<organism evidence="4 5">
    <name type="scientific">Hyaloscypha hepaticicola</name>
    <dbReference type="NCBI Taxonomy" id="2082293"/>
    <lineage>
        <taxon>Eukaryota</taxon>
        <taxon>Fungi</taxon>
        <taxon>Dikarya</taxon>
        <taxon>Ascomycota</taxon>
        <taxon>Pezizomycotina</taxon>
        <taxon>Leotiomycetes</taxon>
        <taxon>Helotiales</taxon>
        <taxon>Hyaloscyphaceae</taxon>
        <taxon>Hyaloscypha</taxon>
    </lineage>
</organism>
<gene>
    <name evidence="4" type="ORF">NA56DRAFT_634569</name>
</gene>
<dbReference type="GO" id="GO:0005737">
    <property type="term" value="C:cytoplasm"/>
    <property type="evidence" value="ECO:0007669"/>
    <property type="project" value="TreeGrafter"/>
</dbReference>
<sequence>MSKPVAIVTGAASGIGLAFTKHLLSRGYRVAMADFNALEGKRQSTELGADTLFIHTDVASYADQAALFKAAFEWGGRRLDALCANAGIADSQSIYEVSSPVEKDGMVAPLNLQTIEVDLNAPIQGVWLFKHYARQNVVPGGKVIITSSAAGLYPMSTNPLYTAAKHGLVGFTRACGEDSPFAKENITVNCICPAFVPTNLCPPHMLAPFPKEHITPMSTVTKSLDTFLDNGSMTGQSVELSLDQLYFRKMVDYPNASQRWLGEESKKFWEDAYS</sequence>
<evidence type="ECO:0000313" key="4">
    <source>
        <dbReference type="EMBL" id="PMD15418.1"/>
    </source>
</evidence>
<dbReference type="PRINTS" id="PR00081">
    <property type="entry name" value="GDHRDH"/>
</dbReference>
<evidence type="ECO:0000313" key="5">
    <source>
        <dbReference type="Proteomes" id="UP000235672"/>
    </source>
</evidence>
<dbReference type="STRING" id="1745343.A0A2J6PN04"/>
<dbReference type="Proteomes" id="UP000235672">
    <property type="component" value="Unassembled WGS sequence"/>
</dbReference>
<dbReference type="Gene3D" id="3.40.50.720">
    <property type="entry name" value="NAD(P)-binding Rossmann-like Domain"/>
    <property type="match status" value="1"/>
</dbReference>
<evidence type="ECO:0008006" key="6">
    <source>
        <dbReference type="Google" id="ProtNLM"/>
    </source>
</evidence>
<dbReference type="InterPro" id="IPR036291">
    <property type="entry name" value="NAD(P)-bd_dom_sf"/>
</dbReference>
<dbReference type="PANTHER" id="PTHR44229:SF4">
    <property type="entry name" value="15-HYDROXYPROSTAGLANDIN DEHYDROGENASE [NAD(+)]"/>
    <property type="match status" value="1"/>
</dbReference>
<evidence type="ECO:0000256" key="3">
    <source>
        <dbReference type="RuleBase" id="RU000363"/>
    </source>
</evidence>
<dbReference type="GO" id="GO:0016616">
    <property type="term" value="F:oxidoreductase activity, acting on the CH-OH group of donors, NAD or NADP as acceptor"/>
    <property type="evidence" value="ECO:0007669"/>
    <property type="project" value="TreeGrafter"/>
</dbReference>
<dbReference type="OrthoDB" id="5371740at2759"/>
<keyword evidence="5" id="KW-1185">Reference proteome</keyword>
<dbReference type="AlphaFoldDB" id="A0A2J6PN04"/>
<comment type="similarity">
    <text evidence="1 3">Belongs to the short-chain dehydrogenases/reductases (SDR) family.</text>
</comment>
<dbReference type="Pfam" id="PF00106">
    <property type="entry name" value="adh_short"/>
    <property type="match status" value="1"/>
</dbReference>
<dbReference type="EMBL" id="KZ613513">
    <property type="protein sequence ID" value="PMD15418.1"/>
    <property type="molecule type" value="Genomic_DNA"/>
</dbReference>
<accession>A0A2J6PN04</accession>
<dbReference type="SUPFAM" id="SSF51735">
    <property type="entry name" value="NAD(P)-binding Rossmann-fold domains"/>
    <property type="match status" value="1"/>
</dbReference>
<keyword evidence="2" id="KW-0560">Oxidoreductase</keyword>
<dbReference type="PANTHER" id="PTHR44229">
    <property type="entry name" value="15-HYDROXYPROSTAGLANDIN DEHYDROGENASE [NAD(+)]"/>
    <property type="match status" value="1"/>
</dbReference>
<reference evidence="4 5" key="1">
    <citation type="submission" date="2016-05" db="EMBL/GenBank/DDBJ databases">
        <title>A degradative enzymes factory behind the ericoid mycorrhizal symbiosis.</title>
        <authorList>
            <consortium name="DOE Joint Genome Institute"/>
            <person name="Martino E."/>
            <person name="Morin E."/>
            <person name="Grelet G."/>
            <person name="Kuo A."/>
            <person name="Kohler A."/>
            <person name="Daghino S."/>
            <person name="Barry K."/>
            <person name="Choi C."/>
            <person name="Cichocki N."/>
            <person name="Clum A."/>
            <person name="Copeland A."/>
            <person name="Hainaut M."/>
            <person name="Haridas S."/>
            <person name="Labutti K."/>
            <person name="Lindquist E."/>
            <person name="Lipzen A."/>
            <person name="Khouja H.-R."/>
            <person name="Murat C."/>
            <person name="Ohm R."/>
            <person name="Olson A."/>
            <person name="Spatafora J."/>
            <person name="Veneault-Fourrey C."/>
            <person name="Henrissat B."/>
            <person name="Grigoriev I."/>
            <person name="Martin F."/>
            <person name="Perotto S."/>
        </authorList>
    </citation>
    <scope>NUCLEOTIDE SEQUENCE [LARGE SCALE GENOMIC DNA]</scope>
    <source>
        <strain evidence="4 5">UAMH 7357</strain>
    </source>
</reference>
<evidence type="ECO:0000256" key="1">
    <source>
        <dbReference type="ARBA" id="ARBA00006484"/>
    </source>
</evidence>
<dbReference type="InterPro" id="IPR002347">
    <property type="entry name" value="SDR_fam"/>
</dbReference>
<name>A0A2J6PN04_9HELO</name>
<evidence type="ECO:0000256" key="2">
    <source>
        <dbReference type="ARBA" id="ARBA00023002"/>
    </source>
</evidence>